<evidence type="ECO:0000313" key="2">
    <source>
        <dbReference type="EMBL" id="GBP88897.1"/>
    </source>
</evidence>
<reference evidence="2 3" key="1">
    <citation type="journal article" date="2019" name="Commun. Biol.">
        <title>The bagworm genome reveals a unique fibroin gene that provides high tensile strength.</title>
        <authorList>
            <person name="Kono N."/>
            <person name="Nakamura H."/>
            <person name="Ohtoshi R."/>
            <person name="Tomita M."/>
            <person name="Numata K."/>
            <person name="Arakawa K."/>
        </authorList>
    </citation>
    <scope>NUCLEOTIDE SEQUENCE [LARGE SCALE GENOMIC DNA]</scope>
</reference>
<sequence length="160" mass="18329">MDNDTASESNKPVNEEKTKDNAKISDDELILRRKRQNAERGRAYRERKKGSRGGPSSSPECNTSIAQSGEPVSKNTVLEKTLHQKRLNAERCRRYRQKRKRLKSGASCNQGTIFDDELILRRKRQNAARVRAYRERKKAFRLQSSSQAVLTSEPPEKIVG</sequence>
<gene>
    <name evidence="2" type="ORF">EVAR_102910_1</name>
</gene>
<accession>A0A4C1ZQH8</accession>
<comment type="caution">
    <text evidence="2">The sequence shown here is derived from an EMBL/GenBank/DDBJ whole genome shotgun (WGS) entry which is preliminary data.</text>
</comment>
<dbReference type="EMBL" id="BGZK01001964">
    <property type="protein sequence ID" value="GBP88897.1"/>
    <property type="molecule type" value="Genomic_DNA"/>
</dbReference>
<evidence type="ECO:0000256" key="1">
    <source>
        <dbReference type="SAM" id="MobiDB-lite"/>
    </source>
</evidence>
<protein>
    <submittedName>
        <fullName evidence="2">Uncharacterized protein</fullName>
    </submittedName>
</protein>
<feature type="compositionally biased region" description="Basic and acidic residues" evidence="1">
    <location>
        <begin position="13"/>
        <end position="44"/>
    </location>
</feature>
<keyword evidence="3" id="KW-1185">Reference proteome</keyword>
<feature type="compositionally biased region" description="Polar residues" evidence="1">
    <location>
        <begin position="1"/>
        <end position="12"/>
    </location>
</feature>
<dbReference type="Proteomes" id="UP000299102">
    <property type="component" value="Unassembled WGS sequence"/>
</dbReference>
<dbReference type="AlphaFoldDB" id="A0A4C1ZQH8"/>
<proteinExistence type="predicted"/>
<organism evidence="2 3">
    <name type="scientific">Eumeta variegata</name>
    <name type="common">Bagworm moth</name>
    <name type="synonym">Eumeta japonica</name>
    <dbReference type="NCBI Taxonomy" id="151549"/>
    <lineage>
        <taxon>Eukaryota</taxon>
        <taxon>Metazoa</taxon>
        <taxon>Ecdysozoa</taxon>
        <taxon>Arthropoda</taxon>
        <taxon>Hexapoda</taxon>
        <taxon>Insecta</taxon>
        <taxon>Pterygota</taxon>
        <taxon>Neoptera</taxon>
        <taxon>Endopterygota</taxon>
        <taxon>Lepidoptera</taxon>
        <taxon>Glossata</taxon>
        <taxon>Ditrysia</taxon>
        <taxon>Tineoidea</taxon>
        <taxon>Psychidae</taxon>
        <taxon>Oiketicinae</taxon>
        <taxon>Eumeta</taxon>
    </lineage>
</organism>
<name>A0A4C1ZQH8_EUMVA</name>
<feature type="region of interest" description="Disordered" evidence="1">
    <location>
        <begin position="1"/>
        <end position="82"/>
    </location>
</feature>
<evidence type="ECO:0000313" key="3">
    <source>
        <dbReference type="Proteomes" id="UP000299102"/>
    </source>
</evidence>